<dbReference type="InterPro" id="IPR043472">
    <property type="entry name" value="Macro_dom-like"/>
</dbReference>
<evidence type="ECO:0000313" key="4">
    <source>
        <dbReference type="Proteomes" id="UP000242877"/>
    </source>
</evidence>
<organism evidence="3 4">
    <name type="scientific">Ascosphaera apis ARSEF 7405</name>
    <dbReference type="NCBI Taxonomy" id="392613"/>
    <lineage>
        <taxon>Eukaryota</taxon>
        <taxon>Fungi</taxon>
        <taxon>Dikarya</taxon>
        <taxon>Ascomycota</taxon>
        <taxon>Pezizomycotina</taxon>
        <taxon>Eurotiomycetes</taxon>
        <taxon>Eurotiomycetidae</taxon>
        <taxon>Onygenales</taxon>
        <taxon>Ascosphaeraceae</taxon>
        <taxon>Ascosphaera</taxon>
    </lineage>
</organism>
<feature type="region of interest" description="Disordered" evidence="1">
    <location>
        <begin position="213"/>
        <end position="239"/>
    </location>
</feature>
<evidence type="ECO:0000256" key="1">
    <source>
        <dbReference type="SAM" id="MobiDB-lite"/>
    </source>
</evidence>
<gene>
    <name evidence="3" type="ORF">AAP_05475</name>
</gene>
<name>A0A167VN91_9EURO</name>
<feature type="domain" description="Macro" evidence="2">
    <location>
        <begin position="13"/>
        <end position="192"/>
    </location>
</feature>
<comment type="caution">
    <text evidence="3">The sequence shown here is derived from an EMBL/GenBank/DDBJ whole genome shotgun (WGS) entry which is preliminary data.</text>
</comment>
<dbReference type="Gene3D" id="3.40.220.10">
    <property type="entry name" value="Leucine Aminopeptidase, subunit E, domain 1"/>
    <property type="match status" value="1"/>
</dbReference>
<evidence type="ECO:0000313" key="3">
    <source>
        <dbReference type="EMBL" id="KZZ87771.1"/>
    </source>
</evidence>
<dbReference type="VEuPathDB" id="FungiDB:AAP_05475"/>
<dbReference type="SMART" id="SM00506">
    <property type="entry name" value="A1pp"/>
    <property type="match status" value="1"/>
</dbReference>
<dbReference type="PROSITE" id="PS51154">
    <property type="entry name" value="MACRO"/>
    <property type="match status" value="1"/>
</dbReference>
<dbReference type="SUPFAM" id="SSF52949">
    <property type="entry name" value="Macro domain-like"/>
    <property type="match status" value="1"/>
</dbReference>
<protein>
    <submittedName>
        <fullName evidence="3">LRP16 family protein</fullName>
    </submittedName>
</protein>
<dbReference type="EMBL" id="AZGZ01000031">
    <property type="protein sequence ID" value="KZZ87771.1"/>
    <property type="molecule type" value="Genomic_DNA"/>
</dbReference>
<sequence>MASNIIKLADIAPVARFVRGSHTTNICHITADITALEVDCIVNAANNSLLGGGGVDGAIHRKAGRSLLMECRTLNGCDTGDAKITKGYQLPCKHVIHTVGPIYDSADESAPLLDSCYTRCLEVAAENKLRSIAFSAVSTGVYGYPSHEAAEVALNAVKRFLSKTDWKFSHIIFCTFVNKDVDSYDKLIPEYFDTKINADESACMSHSPRELLDRLPDVPTTDPGADVEVKEMPDEPALS</sequence>
<dbReference type="Proteomes" id="UP000242877">
    <property type="component" value="Unassembled WGS sequence"/>
</dbReference>
<dbReference type="PANTHER" id="PTHR11106">
    <property type="entry name" value="GANGLIOSIDE INDUCED DIFFERENTIATION ASSOCIATED PROTEIN 2-RELATED"/>
    <property type="match status" value="1"/>
</dbReference>
<dbReference type="OrthoDB" id="6077599at2759"/>
<dbReference type="Pfam" id="PF01661">
    <property type="entry name" value="Macro"/>
    <property type="match status" value="1"/>
</dbReference>
<keyword evidence="4" id="KW-1185">Reference proteome</keyword>
<dbReference type="PANTHER" id="PTHR11106:SF27">
    <property type="entry name" value="MACRO DOMAIN-CONTAINING PROTEIN"/>
    <property type="match status" value="1"/>
</dbReference>
<dbReference type="InterPro" id="IPR002589">
    <property type="entry name" value="Macro_dom"/>
</dbReference>
<proteinExistence type="predicted"/>
<dbReference type="AlphaFoldDB" id="A0A167VN91"/>
<accession>A0A167VN91</accession>
<reference evidence="3 4" key="1">
    <citation type="journal article" date="2016" name="Genome Biol. Evol.">
        <title>Divergent and convergent evolution of fungal pathogenicity.</title>
        <authorList>
            <person name="Shang Y."/>
            <person name="Xiao G."/>
            <person name="Zheng P."/>
            <person name="Cen K."/>
            <person name="Zhan S."/>
            <person name="Wang C."/>
        </authorList>
    </citation>
    <scope>NUCLEOTIDE SEQUENCE [LARGE SCALE GENOMIC DNA]</scope>
    <source>
        <strain evidence="3 4">ARSEF 7405</strain>
    </source>
</reference>
<dbReference type="NCBIfam" id="NF001664">
    <property type="entry name" value="PRK00431.1-6"/>
    <property type="match status" value="1"/>
</dbReference>
<dbReference type="CDD" id="cd02908">
    <property type="entry name" value="Macro_OAADPr_deacetylase"/>
    <property type="match status" value="1"/>
</dbReference>
<evidence type="ECO:0000259" key="2">
    <source>
        <dbReference type="PROSITE" id="PS51154"/>
    </source>
</evidence>